<proteinExistence type="predicted"/>
<name>A0ABD0JXB5_9CAEN</name>
<reference evidence="2 3" key="1">
    <citation type="journal article" date="2023" name="Sci. Data">
        <title>Genome assembly of the Korean intertidal mud-creeper Batillaria attramentaria.</title>
        <authorList>
            <person name="Patra A.K."/>
            <person name="Ho P.T."/>
            <person name="Jun S."/>
            <person name="Lee S.J."/>
            <person name="Kim Y."/>
            <person name="Won Y.J."/>
        </authorList>
    </citation>
    <scope>NUCLEOTIDE SEQUENCE [LARGE SCALE GENOMIC DNA]</scope>
    <source>
        <strain evidence="2">Wonlab-2016</strain>
    </source>
</reference>
<evidence type="ECO:0000256" key="1">
    <source>
        <dbReference type="SAM" id="MobiDB-lite"/>
    </source>
</evidence>
<keyword evidence="3" id="KW-1185">Reference proteome</keyword>
<evidence type="ECO:0000313" key="3">
    <source>
        <dbReference type="Proteomes" id="UP001519460"/>
    </source>
</evidence>
<evidence type="ECO:0000313" key="2">
    <source>
        <dbReference type="EMBL" id="KAK7479719.1"/>
    </source>
</evidence>
<protein>
    <submittedName>
        <fullName evidence="2">Uncharacterized protein</fullName>
    </submittedName>
</protein>
<accession>A0ABD0JXB5</accession>
<dbReference type="Proteomes" id="UP001519460">
    <property type="component" value="Unassembled WGS sequence"/>
</dbReference>
<comment type="caution">
    <text evidence="2">The sequence shown here is derived from an EMBL/GenBank/DDBJ whole genome shotgun (WGS) entry which is preliminary data.</text>
</comment>
<feature type="region of interest" description="Disordered" evidence="1">
    <location>
        <begin position="132"/>
        <end position="158"/>
    </location>
</feature>
<sequence length="158" mass="17903">MASTTLTLKPALRFFWAKLHKVYRLAKPICLKSVQQILSGDKCTDRALSRTKQDLSCGEVGGITISKPRKPMRKVSIKVVEAPHLSVRCGTKTCSTESKGLKKLEKEKKENRHDIPLTFPEKTYRRAHREQNHLIPSPQNTLDAEDPATRAFNLSRSH</sequence>
<dbReference type="AlphaFoldDB" id="A0ABD0JXB5"/>
<organism evidence="2 3">
    <name type="scientific">Batillaria attramentaria</name>
    <dbReference type="NCBI Taxonomy" id="370345"/>
    <lineage>
        <taxon>Eukaryota</taxon>
        <taxon>Metazoa</taxon>
        <taxon>Spiralia</taxon>
        <taxon>Lophotrochozoa</taxon>
        <taxon>Mollusca</taxon>
        <taxon>Gastropoda</taxon>
        <taxon>Caenogastropoda</taxon>
        <taxon>Sorbeoconcha</taxon>
        <taxon>Cerithioidea</taxon>
        <taxon>Batillariidae</taxon>
        <taxon>Batillaria</taxon>
    </lineage>
</organism>
<dbReference type="EMBL" id="JACVVK020000297">
    <property type="protein sequence ID" value="KAK7479719.1"/>
    <property type="molecule type" value="Genomic_DNA"/>
</dbReference>
<gene>
    <name evidence="2" type="ORF">BaRGS_00029095</name>
</gene>